<reference evidence="2" key="2">
    <citation type="submission" date="2025-08" db="UniProtKB">
        <authorList>
            <consortium name="RefSeq"/>
        </authorList>
    </citation>
    <scope>IDENTIFICATION</scope>
    <source>
        <tissue evidence="2">Leaf</tissue>
    </source>
</reference>
<sequence>MAGIILFFMACVQEDIEILAMEWAIFTHELLFQPRDFWFNNYFGIDCKIGQNVVFNNLKSFKCGIIGNGDSRSSSRICSSVNYHQYGYVPAAMHIMLPFAFNSCVHLFLYLIIFCTI</sequence>
<protein>
    <submittedName>
        <fullName evidence="2">Uncharacterized protein LOC107829457 isoform X2</fullName>
    </submittedName>
</protein>
<reference evidence="1" key="1">
    <citation type="journal article" date="2014" name="Nat. Commun.">
        <title>The tobacco genome sequence and its comparison with those of tomato and potato.</title>
        <authorList>
            <person name="Sierro N."/>
            <person name="Battey J.N."/>
            <person name="Ouadi S."/>
            <person name="Bakaher N."/>
            <person name="Bovet L."/>
            <person name="Willig A."/>
            <person name="Goepfert S."/>
            <person name="Peitsch M.C."/>
            <person name="Ivanov N.V."/>
        </authorList>
    </citation>
    <scope>NUCLEOTIDE SEQUENCE [LARGE SCALE GENOMIC DNA]</scope>
</reference>
<gene>
    <name evidence="2" type="primary">LOC107829457</name>
</gene>
<evidence type="ECO:0000313" key="2">
    <source>
        <dbReference type="RefSeq" id="XP_075079459.1"/>
    </source>
</evidence>
<organism evidence="1 2">
    <name type="scientific">Nicotiana tabacum</name>
    <name type="common">Common tobacco</name>
    <dbReference type="NCBI Taxonomy" id="4097"/>
    <lineage>
        <taxon>Eukaryota</taxon>
        <taxon>Viridiplantae</taxon>
        <taxon>Streptophyta</taxon>
        <taxon>Embryophyta</taxon>
        <taxon>Tracheophyta</taxon>
        <taxon>Spermatophyta</taxon>
        <taxon>Magnoliopsida</taxon>
        <taxon>eudicotyledons</taxon>
        <taxon>Gunneridae</taxon>
        <taxon>Pentapetalae</taxon>
        <taxon>asterids</taxon>
        <taxon>lamiids</taxon>
        <taxon>Solanales</taxon>
        <taxon>Solanaceae</taxon>
        <taxon>Nicotianoideae</taxon>
        <taxon>Nicotianeae</taxon>
        <taxon>Nicotiana</taxon>
    </lineage>
</organism>
<keyword evidence="1" id="KW-1185">Reference proteome</keyword>
<accession>A0AC58S392</accession>
<name>A0AC58S392_TOBAC</name>
<proteinExistence type="predicted"/>
<dbReference type="RefSeq" id="XP_075079459.1">
    <property type="nucleotide sequence ID" value="XM_075223358.1"/>
</dbReference>
<evidence type="ECO:0000313" key="1">
    <source>
        <dbReference type="Proteomes" id="UP000790787"/>
    </source>
</evidence>
<dbReference type="Proteomes" id="UP000790787">
    <property type="component" value="Chromosome 10"/>
</dbReference>